<dbReference type="PANTHER" id="PTHR35803:SF2">
    <property type="entry name" value="RETAINING ALPHA-GALACTOSIDASE"/>
    <property type="match status" value="1"/>
</dbReference>
<dbReference type="Gene3D" id="2.60.40.1180">
    <property type="entry name" value="Golgi alpha-mannosidase II"/>
    <property type="match status" value="1"/>
</dbReference>
<dbReference type="InterPro" id="IPR014718">
    <property type="entry name" value="GH-type_carb-bd"/>
</dbReference>
<feature type="domain" description="Glycosyl-hydrolase 97 N-terminal" evidence="8">
    <location>
        <begin position="27"/>
        <end position="287"/>
    </location>
</feature>
<dbReference type="SUPFAM" id="SSF51445">
    <property type="entry name" value="(Trans)glycosidases"/>
    <property type="match status" value="1"/>
</dbReference>
<keyword evidence="11" id="KW-1185">Reference proteome</keyword>
<evidence type="ECO:0000259" key="9">
    <source>
        <dbReference type="Pfam" id="PF14509"/>
    </source>
</evidence>
<reference evidence="10" key="2">
    <citation type="submission" date="2020-09" db="EMBL/GenBank/DDBJ databases">
        <authorList>
            <person name="Sun Q."/>
            <person name="Sedlacek I."/>
        </authorList>
    </citation>
    <scope>NUCLEOTIDE SEQUENCE</scope>
    <source>
        <strain evidence="10">CCM 8711</strain>
    </source>
</reference>
<sequence>MKIIKLVTLTLLLPLLLKAAPNAPFVVKSPNGKIVVKVGLTGGKLNYEVSRNNEPVILSSKLGLVREDQDFSKGLAMVSVPEELGVIDHYELATAKRKNITYKATLQYFHLKNAKGKLMDVIFQVSNDGVAFRYHFPDKSTDVKKITVEVTSYKFSTQTKGWLQPMSVAKTGWAQTNPSYEEYYEQGVAVGMPSPMKAGWVYPALFQSGNNWALITETFPDGDYCATRLKAESSGGEYSVGFPDPVEIFPGGALGPQSKLPWYTPWRIITLGSLKTITESTLGTDVATHAPKMDLSFIKPGQASWSWVIMKDDSTKYSVQKRFIDYAASMKWEYCLIDADWDRKIGYEKIEELANYAKTRNVGLLLWYNSAGSWNTAPYTPRDKMLTHESRAKEFERLSKMGIKGVKIDFFGGDGQSMIQYYHAILKDALTYKLLVNFHGATLPRGLQRTYPNLVSVEAIKGMEFATFEQRNQDIQAQHCATIPFVRNVFDPMDFTPMVFGQIPKIKRKTTNAFQLALPVLFLSGVQHMAETDESMASAPDYVKSFLRQLPGQWDDVRFVNGYPGKLAIIARKTGNRWVIAGVNGENVEKDIKLDLSFFKKYTRRTLINDGDSEFSFATNNVSAANAQTVKVKGNGGFVLTLMQ</sequence>
<dbReference type="Proteomes" id="UP000662074">
    <property type="component" value="Unassembled WGS sequence"/>
</dbReference>
<name>A0A917N0N7_9SPHI</name>
<protein>
    <submittedName>
        <fullName evidence="10">Alpha-glucosidase</fullName>
    </submittedName>
</protein>
<dbReference type="InterPro" id="IPR029483">
    <property type="entry name" value="GH97_C"/>
</dbReference>
<evidence type="ECO:0000256" key="4">
    <source>
        <dbReference type="ARBA" id="ARBA00022837"/>
    </source>
</evidence>
<dbReference type="InterPro" id="IPR017853">
    <property type="entry name" value="GH"/>
</dbReference>
<comment type="subunit">
    <text evidence="2">Monomer.</text>
</comment>
<dbReference type="Pfam" id="PF10566">
    <property type="entry name" value="Glyco_hydro_97"/>
    <property type="match status" value="1"/>
</dbReference>
<evidence type="ECO:0000259" key="7">
    <source>
        <dbReference type="Pfam" id="PF10566"/>
    </source>
</evidence>
<evidence type="ECO:0000256" key="2">
    <source>
        <dbReference type="ARBA" id="ARBA00011245"/>
    </source>
</evidence>
<evidence type="ECO:0000256" key="6">
    <source>
        <dbReference type="SAM" id="SignalP"/>
    </source>
</evidence>
<keyword evidence="5" id="KW-0326">Glycosidase</keyword>
<feature type="chain" id="PRO_5036952856" evidence="6">
    <location>
        <begin position="20"/>
        <end position="644"/>
    </location>
</feature>
<dbReference type="InterPro" id="IPR019563">
    <property type="entry name" value="GH97_catalytic"/>
</dbReference>
<proteinExistence type="predicted"/>
<dbReference type="Pfam" id="PF14508">
    <property type="entry name" value="GH97_N"/>
    <property type="match status" value="1"/>
</dbReference>
<reference evidence="10" key="1">
    <citation type="journal article" date="2014" name="Int. J. Syst. Evol. Microbiol.">
        <title>Complete genome sequence of Corynebacterium casei LMG S-19264T (=DSM 44701T), isolated from a smear-ripened cheese.</title>
        <authorList>
            <consortium name="US DOE Joint Genome Institute (JGI-PGF)"/>
            <person name="Walter F."/>
            <person name="Albersmeier A."/>
            <person name="Kalinowski J."/>
            <person name="Ruckert C."/>
        </authorList>
    </citation>
    <scope>NUCLEOTIDE SEQUENCE</scope>
    <source>
        <strain evidence="10">CCM 8711</strain>
    </source>
</reference>
<feature type="domain" description="Glycosyl-hydrolase 97 C-terminal oligomerisation" evidence="9">
    <location>
        <begin position="553"/>
        <end position="642"/>
    </location>
</feature>
<dbReference type="InterPro" id="IPR013785">
    <property type="entry name" value="Aldolase_TIM"/>
</dbReference>
<comment type="caution">
    <text evidence="10">The sequence shown here is derived from an EMBL/GenBank/DDBJ whole genome shotgun (WGS) entry which is preliminary data.</text>
</comment>
<dbReference type="AlphaFoldDB" id="A0A917N0N7"/>
<evidence type="ECO:0000256" key="5">
    <source>
        <dbReference type="ARBA" id="ARBA00023295"/>
    </source>
</evidence>
<feature type="domain" description="Glycosyl-hydrolase 97 catalytic" evidence="7">
    <location>
        <begin position="312"/>
        <end position="459"/>
    </location>
</feature>
<gene>
    <name evidence="10" type="ORF">GCM10011425_12250</name>
</gene>
<dbReference type="InterPro" id="IPR052720">
    <property type="entry name" value="Glycosyl_hydrolase_97"/>
</dbReference>
<keyword evidence="6" id="KW-0732">Signal</keyword>
<dbReference type="GO" id="GO:0030246">
    <property type="term" value="F:carbohydrate binding"/>
    <property type="evidence" value="ECO:0007669"/>
    <property type="project" value="InterPro"/>
</dbReference>
<dbReference type="InterPro" id="IPR013780">
    <property type="entry name" value="Glyco_hydro_b"/>
</dbReference>
<keyword evidence="4" id="KW-0106">Calcium</keyword>
<dbReference type="PANTHER" id="PTHR35803">
    <property type="entry name" value="GLUCAN 1,4-ALPHA-GLUCOSIDASE SUSB-RELATED"/>
    <property type="match status" value="1"/>
</dbReference>
<evidence type="ECO:0000313" key="10">
    <source>
        <dbReference type="EMBL" id="GGI50013.1"/>
    </source>
</evidence>
<organism evidence="10 11">
    <name type="scientific">Mucilaginibacter galii</name>
    <dbReference type="NCBI Taxonomy" id="2005073"/>
    <lineage>
        <taxon>Bacteria</taxon>
        <taxon>Pseudomonadati</taxon>
        <taxon>Bacteroidota</taxon>
        <taxon>Sphingobacteriia</taxon>
        <taxon>Sphingobacteriales</taxon>
        <taxon>Sphingobacteriaceae</taxon>
        <taxon>Mucilaginibacter</taxon>
    </lineage>
</organism>
<evidence type="ECO:0000259" key="8">
    <source>
        <dbReference type="Pfam" id="PF14508"/>
    </source>
</evidence>
<dbReference type="Gene3D" id="3.20.20.70">
    <property type="entry name" value="Aldolase class I"/>
    <property type="match status" value="1"/>
</dbReference>
<dbReference type="InterPro" id="IPR029486">
    <property type="entry name" value="GH97_N"/>
</dbReference>
<feature type="signal peptide" evidence="6">
    <location>
        <begin position="1"/>
        <end position="19"/>
    </location>
</feature>
<evidence type="ECO:0000256" key="3">
    <source>
        <dbReference type="ARBA" id="ARBA00022801"/>
    </source>
</evidence>
<dbReference type="Pfam" id="PF14509">
    <property type="entry name" value="GH97_C"/>
    <property type="match status" value="1"/>
</dbReference>
<keyword evidence="3" id="KW-0378">Hydrolase</keyword>
<comment type="cofactor">
    <cofactor evidence="1">
        <name>Ca(2+)</name>
        <dbReference type="ChEBI" id="CHEBI:29108"/>
    </cofactor>
</comment>
<dbReference type="EMBL" id="BMDO01000002">
    <property type="protein sequence ID" value="GGI50013.1"/>
    <property type="molecule type" value="Genomic_DNA"/>
</dbReference>
<evidence type="ECO:0000313" key="11">
    <source>
        <dbReference type="Proteomes" id="UP000662074"/>
    </source>
</evidence>
<dbReference type="RefSeq" id="WP_188414798.1">
    <property type="nucleotide sequence ID" value="NZ_BMDO01000002.1"/>
</dbReference>
<evidence type="ECO:0000256" key="1">
    <source>
        <dbReference type="ARBA" id="ARBA00001913"/>
    </source>
</evidence>
<dbReference type="GO" id="GO:0016798">
    <property type="term" value="F:hydrolase activity, acting on glycosyl bonds"/>
    <property type="evidence" value="ECO:0007669"/>
    <property type="project" value="UniProtKB-KW"/>
</dbReference>
<accession>A0A917N0N7</accession>
<dbReference type="Gene3D" id="2.70.98.10">
    <property type="match status" value="1"/>
</dbReference>